<dbReference type="EMBL" id="LVYK01000016">
    <property type="protein sequence ID" value="RAS78206.1"/>
    <property type="molecule type" value="Genomic_DNA"/>
</dbReference>
<dbReference type="RefSeq" id="WP_113713832.1">
    <property type="nucleotide sequence ID" value="NZ_LVYK01000016.1"/>
</dbReference>
<accession>A0AAX1QAA0</accession>
<comment type="caution">
    <text evidence="1">The sequence shown here is derived from an EMBL/GenBank/DDBJ whole genome shotgun (WGS) entry which is preliminary data.</text>
</comment>
<gene>
    <name evidence="1" type="ORF">A3864_09180</name>
</gene>
<name>A0AAX1QAA0_9BACI</name>
<evidence type="ECO:0008006" key="3">
    <source>
        <dbReference type="Google" id="ProtNLM"/>
    </source>
</evidence>
<evidence type="ECO:0000313" key="1">
    <source>
        <dbReference type="EMBL" id="RAS78206.1"/>
    </source>
</evidence>
<organism evidence="1 2">
    <name type="scientific">Priestia endophytica</name>
    <dbReference type="NCBI Taxonomy" id="135735"/>
    <lineage>
        <taxon>Bacteria</taxon>
        <taxon>Bacillati</taxon>
        <taxon>Bacillota</taxon>
        <taxon>Bacilli</taxon>
        <taxon>Bacillales</taxon>
        <taxon>Bacillaceae</taxon>
        <taxon>Priestia</taxon>
    </lineage>
</organism>
<dbReference type="Proteomes" id="UP000250174">
    <property type="component" value="Unassembled WGS sequence"/>
</dbReference>
<proteinExistence type="predicted"/>
<evidence type="ECO:0000313" key="2">
    <source>
        <dbReference type="Proteomes" id="UP000250174"/>
    </source>
</evidence>
<reference evidence="1 2" key="1">
    <citation type="submission" date="2016-03" db="EMBL/GenBank/DDBJ databases">
        <title>Comparison of Bacillus endophyticus and B. anthracis characteristics using whole genome sequence analysis and microbiological techniques.</title>
        <authorList>
            <person name="Lekota K.E."/>
            <person name="Mafofo J."/>
            <person name="Rees J."/>
            <person name="Muchadeyi F.C."/>
            <person name="Madoroba E."/>
            <person name="Van Heerden H."/>
        </authorList>
    </citation>
    <scope>NUCLEOTIDE SEQUENCE [LARGE SCALE GENOMIC DNA]</scope>
    <source>
        <strain evidence="1 2">3631_10C</strain>
    </source>
</reference>
<protein>
    <recommendedName>
        <fullName evidence="3">Spore coat protein C</fullName>
    </recommendedName>
</protein>
<dbReference type="GeneID" id="72759339"/>
<sequence>MYEYEYDYDRKDYYRDKHDKHKKMKCYYEELENHPEYDDYYGKYDRKLDKHYKHDRYNRLKCYWEKPDNDHKHDNQKDHDDYKDKKEKFILKGYIYYKKDDDCDCKKRYY</sequence>
<dbReference type="AlphaFoldDB" id="A0AAX1QAA0"/>